<evidence type="ECO:0000313" key="3">
    <source>
        <dbReference type="Proteomes" id="UP000324222"/>
    </source>
</evidence>
<reference evidence="2 3" key="1">
    <citation type="submission" date="2019-05" db="EMBL/GenBank/DDBJ databases">
        <title>Another draft genome of Portunus trituberculatus and its Hox gene families provides insights of decapod evolution.</title>
        <authorList>
            <person name="Jeong J.-H."/>
            <person name="Song I."/>
            <person name="Kim S."/>
            <person name="Choi T."/>
            <person name="Kim D."/>
            <person name="Ryu S."/>
            <person name="Kim W."/>
        </authorList>
    </citation>
    <scope>NUCLEOTIDE SEQUENCE [LARGE SCALE GENOMIC DNA]</scope>
    <source>
        <tissue evidence="2">Muscle</tissue>
    </source>
</reference>
<accession>A0A5B7DX43</accession>
<organism evidence="2 3">
    <name type="scientific">Portunus trituberculatus</name>
    <name type="common">Swimming crab</name>
    <name type="synonym">Neptunus trituberculatus</name>
    <dbReference type="NCBI Taxonomy" id="210409"/>
    <lineage>
        <taxon>Eukaryota</taxon>
        <taxon>Metazoa</taxon>
        <taxon>Ecdysozoa</taxon>
        <taxon>Arthropoda</taxon>
        <taxon>Crustacea</taxon>
        <taxon>Multicrustacea</taxon>
        <taxon>Malacostraca</taxon>
        <taxon>Eumalacostraca</taxon>
        <taxon>Eucarida</taxon>
        <taxon>Decapoda</taxon>
        <taxon>Pleocyemata</taxon>
        <taxon>Brachyura</taxon>
        <taxon>Eubrachyura</taxon>
        <taxon>Portunoidea</taxon>
        <taxon>Portunidae</taxon>
        <taxon>Portuninae</taxon>
        <taxon>Portunus</taxon>
    </lineage>
</organism>
<comment type="caution">
    <text evidence="2">The sequence shown here is derived from an EMBL/GenBank/DDBJ whole genome shotgun (WGS) entry which is preliminary data.</text>
</comment>
<evidence type="ECO:0000313" key="2">
    <source>
        <dbReference type="EMBL" id="MPC25875.1"/>
    </source>
</evidence>
<gene>
    <name evidence="2" type="ORF">E2C01_018998</name>
</gene>
<sequence>MLRPVPSLSSHSLTSSPHSSVFPLSPSRPPISPLSLCPLIFSSPLHHSIKVTDLKGEEDLRKTEIAFHCRR</sequence>
<keyword evidence="3" id="KW-1185">Reference proteome</keyword>
<dbReference type="Proteomes" id="UP000324222">
    <property type="component" value="Unassembled WGS sequence"/>
</dbReference>
<dbReference type="AlphaFoldDB" id="A0A5B7DX43"/>
<protein>
    <submittedName>
        <fullName evidence="2">Uncharacterized protein</fullName>
    </submittedName>
</protein>
<evidence type="ECO:0000256" key="1">
    <source>
        <dbReference type="SAM" id="MobiDB-lite"/>
    </source>
</evidence>
<name>A0A5B7DX43_PORTR</name>
<dbReference type="EMBL" id="VSRR010001521">
    <property type="protein sequence ID" value="MPC25875.1"/>
    <property type="molecule type" value="Genomic_DNA"/>
</dbReference>
<proteinExistence type="predicted"/>
<feature type="compositionally biased region" description="Low complexity" evidence="1">
    <location>
        <begin position="1"/>
        <end position="25"/>
    </location>
</feature>
<feature type="region of interest" description="Disordered" evidence="1">
    <location>
        <begin position="1"/>
        <end position="27"/>
    </location>
</feature>